<sequence>MTWVGSYLPGSLEIKLHDRLSKTDILDILAEQMTMLEETFGIEEFKLYSFLECYIDSKKQSFYHEEHNTVVNSFDLQGNEKLENTAKIISKDGNKRIVSFDKNIDVDRIRLTVGSIQKHNPYRYWSNNIQVIPSSVVSNIIQDKESQLQLERDKLYFLNQLRRKQEEEQRRKEREEFERPLKSLIARKIMESGLTDVEFKRTICSSFDYIKSGAVIAKYLANKPDLLEKYHDSRLIRMSIKNDEGKVGKVELYDLSGTLIFESYKNK</sequence>
<reference evidence="1" key="1">
    <citation type="journal article" date="2018" name="Genome Biol.">
        <title>SKESA: strategic k-mer extension for scrupulous assemblies.</title>
        <authorList>
            <person name="Souvorov A."/>
            <person name="Agarwala R."/>
            <person name="Lipman D.J."/>
        </authorList>
    </citation>
    <scope>NUCLEOTIDE SEQUENCE</scope>
    <source>
        <strain evidence="1">CT18</strain>
    </source>
</reference>
<name>A0A716GPH5_SALTI</name>
<reference evidence="1" key="2">
    <citation type="submission" date="2019-01" db="EMBL/GenBank/DDBJ databases">
        <authorList>
            <consortium name="NCBI Pathogen Detection Project"/>
        </authorList>
    </citation>
    <scope>NUCLEOTIDE SEQUENCE</scope>
    <source>
        <strain evidence="1">CT18</strain>
    </source>
</reference>
<evidence type="ECO:0000313" key="1">
    <source>
        <dbReference type="EMBL" id="HAD5195510.1"/>
    </source>
</evidence>
<proteinExistence type="predicted"/>
<protein>
    <submittedName>
        <fullName evidence="1">Uncharacterized protein</fullName>
    </submittedName>
</protein>
<accession>A0A716GPH5</accession>
<dbReference type="AlphaFoldDB" id="A0A716GPH5"/>
<organism evidence="1">
    <name type="scientific">Salmonella enterica subsp. enterica serovar Typhi str. CT18</name>
    <dbReference type="NCBI Taxonomy" id="220341"/>
    <lineage>
        <taxon>Bacteria</taxon>
        <taxon>Pseudomonadati</taxon>
        <taxon>Pseudomonadota</taxon>
        <taxon>Gammaproteobacteria</taxon>
        <taxon>Enterobacterales</taxon>
        <taxon>Enterobacteriaceae</taxon>
        <taxon>Salmonella</taxon>
    </lineage>
</organism>
<comment type="caution">
    <text evidence="1">The sequence shown here is derived from an EMBL/GenBank/DDBJ whole genome shotgun (WGS) entry which is preliminary data.</text>
</comment>
<dbReference type="EMBL" id="DAAOWI010000001">
    <property type="protein sequence ID" value="HAD5195510.1"/>
    <property type="molecule type" value="Genomic_DNA"/>
</dbReference>
<gene>
    <name evidence="1" type="ORF">G1T59_01245</name>
</gene>